<feature type="domain" description="EAL" evidence="2">
    <location>
        <begin position="526"/>
        <end position="779"/>
    </location>
</feature>
<dbReference type="SMART" id="SM00052">
    <property type="entry name" value="EAL"/>
    <property type="match status" value="1"/>
</dbReference>
<dbReference type="Proteomes" id="UP000594459">
    <property type="component" value="Chromosome"/>
</dbReference>
<dbReference type="InterPro" id="IPR035919">
    <property type="entry name" value="EAL_sf"/>
</dbReference>
<dbReference type="Gene3D" id="3.20.20.450">
    <property type="entry name" value="EAL domain"/>
    <property type="match status" value="1"/>
</dbReference>
<keyword evidence="1" id="KW-1133">Transmembrane helix</keyword>
<dbReference type="SMART" id="SM01080">
    <property type="entry name" value="CHASE2"/>
    <property type="match status" value="1"/>
</dbReference>
<evidence type="ECO:0000259" key="2">
    <source>
        <dbReference type="PROSITE" id="PS50883"/>
    </source>
</evidence>
<keyword evidence="4" id="KW-1185">Reference proteome</keyword>
<dbReference type="GO" id="GO:0071111">
    <property type="term" value="F:cyclic-guanylate-specific phosphodiesterase activity"/>
    <property type="evidence" value="ECO:0007669"/>
    <property type="project" value="InterPro"/>
</dbReference>
<dbReference type="Pfam" id="PF00563">
    <property type="entry name" value="EAL"/>
    <property type="match status" value="1"/>
</dbReference>
<dbReference type="KEGG" id="qso:IRL76_01335"/>
<dbReference type="EMBL" id="CP064654">
    <property type="protein sequence ID" value="QPC99255.1"/>
    <property type="molecule type" value="Genomic_DNA"/>
</dbReference>
<feature type="transmembrane region" description="Helical" evidence="1">
    <location>
        <begin position="289"/>
        <end position="310"/>
    </location>
</feature>
<reference evidence="3 4" key="1">
    <citation type="submission" date="2020-11" db="EMBL/GenBank/DDBJ databases">
        <title>The genome sequence of Erythrobacter sp. 6D36.</title>
        <authorList>
            <person name="Liu Y."/>
        </authorList>
    </citation>
    <scope>NUCLEOTIDE SEQUENCE [LARGE SCALE GENOMIC DNA]</scope>
    <source>
        <strain evidence="3 4">6D36</strain>
    </source>
</reference>
<gene>
    <name evidence="3" type="ORF">IRL76_01335</name>
</gene>
<dbReference type="PANTHER" id="PTHR33121:SF79">
    <property type="entry name" value="CYCLIC DI-GMP PHOSPHODIESTERASE PDED-RELATED"/>
    <property type="match status" value="1"/>
</dbReference>
<dbReference type="InterPro" id="IPR050706">
    <property type="entry name" value="Cyclic-di-GMP_PDE-like"/>
</dbReference>
<evidence type="ECO:0000313" key="4">
    <source>
        <dbReference type="Proteomes" id="UP000594459"/>
    </source>
</evidence>
<dbReference type="SUPFAM" id="SSF141868">
    <property type="entry name" value="EAL domain-like"/>
    <property type="match status" value="1"/>
</dbReference>
<feature type="transmembrane region" description="Helical" evidence="1">
    <location>
        <begin position="317"/>
        <end position="337"/>
    </location>
</feature>
<dbReference type="PANTHER" id="PTHR33121">
    <property type="entry name" value="CYCLIC DI-GMP PHOSPHODIESTERASE PDEF"/>
    <property type="match status" value="1"/>
</dbReference>
<proteinExistence type="predicted"/>
<protein>
    <submittedName>
        <fullName evidence="3">EAL domain-containing protein</fullName>
    </submittedName>
</protein>
<dbReference type="PROSITE" id="PS50883">
    <property type="entry name" value="EAL"/>
    <property type="match status" value="1"/>
</dbReference>
<dbReference type="InterPro" id="IPR007890">
    <property type="entry name" value="CHASE2"/>
</dbReference>
<sequence>MSQKSALSALDRAAVPSDGRFGARVKERLRHVLWAVGITLVMTAVFLLEPVDQFIWLFQSKIAGHKPSGDIVFVSVDEPINDPVFGHRRVRLANALRELDRRGVGKVYIDIAFEEESSPAFDEPLSEAIGLLGPRVVVVDQLFHDAQGKQKIERTVPELARQATRVISDKQNSDLFDVRWVSDFAIVIGGKKMTTLGAALGGARNAAASRFQIDYGFGSKEIDSLPMSDLVTLGGKLRDDIDLAGKSVVIGYDRQNAGSSLRIPNSSNAPASYVEIYAAESLKANRLSYLGPVPSMLFCALALALVILLGRTRKRRWIGYTALVVTFFASLIVAARIGIRMESSYALGLLGVYASYRLWTRWKRRVAHFNQDTGLPTLKALEARLIRLGTSSGFVVVAKVHNYEHILKTLKVEDRSKYLLKLVDRFRAADPNLAIFSDSHYLAWHSPIENADALQEHLSGLRAIFASPVNVGGNSVDVGITFGAVAIEGDPINRVPAATAAVEETNEALEPIRIAESASHSDMLWDISLRARIDAAMEAGEIYCLYQPKIDRASGSIAGVEALVRWHDPARGFIEPLHFVQQCEKAGRMEHLTRYVLQSACSAGQLLHFRGTMIKMSVNISATLLGDMRIVGIVRNILQATRFDPRFLVLEVTETSRIADLSTAAAILSELRALGLNVSIDDFGMGAANFETFFALPFDELKIDRLFVSNMLKDPKARAIVSSLVAMGREARITIVAEGVETPEEVEILNEIGCDELQGYVFSRPISLSKLLEFNENREEARKANMV</sequence>
<accession>A0A7S8IV79</accession>
<dbReference type="InterPro" id="IPR001633">
    <property type="entry name" value="EAL_dom"/>
</dbReference>
<dbReference type="AlphaFoldDB" id="A0A7S8IV79"/>
<feature type="transmembrane region" description="Helical" evidence="1">
    <location>
        <begin position="31"/>
        <end position="48"/>
    </location>
</feature>
<evidence type="ECO:0000313" key="3">
    <source>
        <dbReference type="EMBL" id="QPC99255.1"/>
    </source>
</evidence>
<name>A0A7S8IV79_9SPHN</name>
<dbReference type="CDD" id="cd01948">
    <property type="entry name" value="EAL"/>
    <property type="match status" value="1"/>
</dbReference>
<dbReference type="RefSeq" id="WP_200982455.1">
    <property type="nucleotide sequence ID" value="NZ_CP064654.1"/>
</dbReference>
<keyword evidence="1" id="KW-0812">Transmembrane</keyword>
<keyword evidence="1" id="KW-0472">Membrane</keyword>
<organism evidence="3 4">
    <name type="scientific">Qipengyuania soli</name>
    <dbReference type="NCBI Taxonomy" id="2782568"/>
    <lineage>
        <taxon>Bacteria</taxon>
        <taxon>Pseudomonadati</taxon>
        <taxon>Pseudomonadota</taxon>
        <taxon>Alphaproteobacteria</taxon>
        <taxon>Sphingomonadales</taxon>
        <taxon>Erythrobacteraceae</taxon>
        <taxon>Qipengyuania</taxon>
    </lineage>
</organism>
<evidence type="ECO:0000256" key="1">
    <source>
        <dbReference type="SAM" id="Phobius"/>
    </source>
</evidence>